<evidence type="ECO:0000313" key="4">
    <source>
        <dbReference type="EMBL" id="GLD58115.1"/>
    </source>
</evidence>
<dbReference type="GO" id="GO:0005737">
    <property type="term" value="C:cytoplasm"/>
    <property type="evidence" value="ECO:0007669"/>
    <property type="project" value="TreeGrafter"/>
</dbReference>
<dbReference type="PANTHER" id="PTHR16154">
    <property type="entry name" value="NEURABIN"/>
    <property type="match status" value="1"/>
</dbReference>
<dbReference type="GO" id="GO:0014069">
    <property type="term" value="C:postsynaptic density"/>
    <property type="evidence" value="ECO:0007669"/>
    <property type="project" value="TreeGrafter"/>
</dbReference>
<dbReference type="GO" id="GO:0030425">
    <property type="term" value="C:dendrite"/>
    <property type="evidence" value="ECO:0007669"/>
    <property type="project" value="TreeGrafter"/>
</dbReference>
<dbReference type="InterPro" id="IPR043446">
    <property type="entry name" value="Neurabin-like"/>
</dbReference>
<sequence length="89" mass="10014">MAQLERKEPVAERKNHCVDSSVTGPDWYIPVPDTGRLDSSAHIARAQLAQKSKRHPPSRDKLRESFRKQEDEVQKPEGGSIVSSGQLQH</sequence>
<protein>
    <submittedName>
        <fullName evidence="4">Neurabin-1-like isoform X1</fullName>
    </submittedName>
</protein>
<feature type="non-terminal residue" evidence="4">
    <location>
        <position position="1"/>
    </location>
</feature>
<feature type="compositionally biased region" description="Basic and acidic residues" evidence="3">
    <location>
        <begin position="57"/>
        <end position="75"/>
    </location>
</feature>
<dbReference type="Proteomes" id="UP001279410">
    <property type="component" value="Unassembled WGS sequence"/>
</dbReference>
<dbReference type="AlphaFoldDB" id="A0AAD3MRA6"/>
<comment type="caution">
    <text evidence="4">The sequence shown here is derived from an EMBL/GenBank/DDBJ whole genome shotgun (WGS) entry which is preliminary data.</text>
</comment>
<feature type="region of interest" description="Disordered" evidence="3">
    <location>
        <begin position="47"/>
        <end position="89"/>
    </location>
</feature>
<gene>
    <name evidence="4" type="ORF">AKAME5_002880200</name>
</gene>
<keyword evidence="2" id="KW-0175">Coiled coil</keyword>
<evidence type="ECO:0000313" key="5">
    <source>
        <dbReference type="Proteomes" id="UP001279410"/>
    </source>
</evidence>
<name>A0AAD3MRA6_LATJO</name>
<dbReference type="GO" id="GO:0007015">
    <property type="term" value="P:actin filament organization"/>
    <property type="evidence" value="ECO:0007669"/>
    <property type="project" value="TreeGrafter"/>
</dbReference>
<keyword evidence="5" id="KW-1185">Reference proteome</keyword>
<dbReference type="GO" id="GO:0019722">
    <property type="term" value="P:calcium-mediated signaling"/>
    <property type="evidence" value="ECO:0007669"/>
    <property type="project" value="TreeGrafter"/>
</dbReference>
<dbReference type="GO" id="GO:0031175">
    <property type="term" value="P:neuron projection development"/>
    <property type="evidence" value="ECO:0007669"/>
    <property type="project" value="TreeGrafter"/>
</dbReference>
<keyword evidence="1" id="KW-0597">Phosphoprotein</keyword>
<feature type="region of interest" description="Disordered" evidence="3">
    <location>
        <begin position="1"/>
        <end position="29"/>
    </location>
</feature>
<dbReference type="GO" id="GO:0015629">
    <property type="term" value="C:actin cytoskeleton"/>
    <property type="evidence" value="ECO:0007669"/>
    <property type="project" value="TreeGrafter"/>
</dbReference>
<feature type="compositionally biased region" description="Basic and acidic residues" evidence="3">
    <location>
        <begin position="1"/>
        <end position="17"/>
    </location>
</feature>
<proteinExistence type="predicted"/>
<accession>A0AAD3MRA6</accession>
<dbReference type="GO" id="GO:0051015">
    <property type="term" value="F:actin filament binding"/>
    <property type="evidence" value="ECO:0007669"/>
    <property type="project" value="TreeGrafter"/>
</dbReference>
<dbReference type="PANTHER" id="PTHR16154:SF26">
    <property type="entry name" value="PROTEIN PHOSPHATASE 1 REGULATORY SUBUNIT 9 LIKE"/>
    <property type="match status" value="1"/>
</dbReference>
<dbReference type="EMBL" id="BRZM01004571">
    <property type="protein sequence ID" value="GLD58115.1"/>
    <property type="molecule type" value="Genomic_DNA"/>
</dbReference>
<evidence type="ECO:0000256" key="1">
    <source>
        <dbReference type="ARBA" id="ARBA00022553"/>
    </source>
</evidence>
<reference evidence="4" key="1">
    <citation type="submission" date="2022-08" db="EMBL/GenBank/DDBJ databases">
        <title>Genome sequencing of akame (Lates japonicus).</title>
        <authorList>
            <person name="Hashiguchi Y."/>
            <person name="Takahashi H."/>
        </authorList>
    </citation>
    <scope>NUCLEOTIDE SEQUENCE</scope>
    <source>
        <strain evidence="4">Kochi</strain>
    </source>
</reference>
<evidence type="ECO:0000256" key="2">
    <source>
        <dbReference type="ARBA" id="ARBA00023054"/>
    </source>
</evidence>
<organism evidence="4 5">
    <name type="scientific">Lates japonicus</name>
    <name type="common">Japanese lates</name>
    <dbReference type="NCBI Taxonomy" id="270547"/>
    <lineage>
        <taxon>Eukaryota</taxon>
        <taxon>Metazoa</taxon>
        <taxon>Chordata</taxon>
        <taxon>Craniata</taxon>
        <taxon>Vertebrata</taxon>
        <taxon>Euteleostomi</taxon>
        <taxon>Actinopterygii</taxon>
        <taxon>Neopterygii</taxon>
        <taxon>Teleostei</taxon>
        <taxon>Neoteleostei</taxon>
        <taxon>Acanthomorphata</taxon>
        <taxon>Carangaria</taxon>
        <taxon>Carangaria incertae sedis</taxon>
        <taxon>Centropomidae</taxon>
        <taxon>Lates</taxon>
    </lineage>
</organism>
<evidence type="ECO:0000256" key="3">
    <source>
        <dbReference type="SAM" id="MobiDB-lite"/>
    </source>
</evidence>